<dbReference type="GO" id="GO:0016020">
    <property type="term" value="C:membrane"/>
    <property type="evidence" value="ECO:0007669"/>
    <property type="project" value="UniProtKB-SubCell"/>
</dbReference>
<comment type="similarity">
    <text evidence="4">Belongs to the copper transporter (Ctr) (TC 1.A.56) family. SLC31A subfamily.</text>
</comment>
<dbReference type="PANTHER" id="PTHR12483">
    <property type="entry name" value="SOLUTE CARRIER FAMILY 31 COPPER TRANSPORTERS"/>
    <property type="match status" value="1"/>
</dbReference>
<sequence length="215" mass="23180">MAHTHHRIEQAGHIASFTTHNNITAAVAAAAAHEHRHGSGTGCKISVDALELDDDRRGFLTSQWHVWSAGGFAESCLRAMALTVALEALRRGVREYDAYIARDFTRRGAVLVAASAKGEAPGGGNHKQAQQAQQQQQRVTLRATAMKQLIRTVLHAVAFAVAYMVMLLAMYFNWYMILCIFVGAGLGKFLCDWMSRTVVLSGEGGAVVLGGNGAD</sequence>
<keyword evidence="4" id="KW-0406">Ion transport</keyword>
<dbReference type="AlphaFoldDB" id="A0AAE0N7L0"/>
<accession>A0AAE0N7L0</accession>
<proteinExistence type="inferred from homology"/>
<evidence type="ECO:0000313" key="5">
    <source>
        <dbReference type="EMBL" id="KAK3373230.1"/>
    </source>
</evidence>
<comment type="caution">
    <text evidence="5">The sequence shown here is derived from an EMBL/GenBank/DDBJ whole genome shotgun (WGS) entry which is preliminary data.</text>
</comment>
<organism evidence="5 6">
    <name type="scientific">Lasiosphaeria ovina</name>
    <dbReference type="NCBI Taxonomy" id="92902"/>
    <lineage>
        <taxon>Eukaryota</taxon>
        <taxon>Fungi</taxon>
        <taxon>Dikarya</taxon>
        <taxon>Ascomycota</taxon>
        <taxon>Pezizomycotina</taxon>
        <taxon>Sordariomycetes</taxon>
        <taxon>Sordariomycetidae</taxon>
        <taxon>Sordariales</taxon>
        <taxon>Lasiosphaeriaceae</taxon>
        <taxon>Lasiosphaeria</taxon>
    </lineage>
</organism>
<keyword evidence="1 4" id="KW-0812">Transmembrane</keyword>
<keyword evidence="4" id="KW-0187">Copper transport</keyword>
<dbReference type="InterPro" id="IPR007274">
    <property type="entry name" value="Cop_transporter"/>
</dbReference>
<evidence type="ECO:0000256" key="2">
    <source>
        <dbReference type="ARBA" id="ARBA00022989"/>
    </source>
</evidence>
<dbReference type="Pfam" id="PF04145">
    <property type="entry name" value="Ctr"/>
    <property type="match status" value="1"/>
</dbReference>
<keyword evidence="4" id="KW-0813">Transport</keyword>
<keyword evidence="4" id="KW-0186">Copper</keyword>
<protein>
    <recommendedName>
        <fullName evidence="4">Copper transport protein</fullName>
    </recommendedName>
</protein>
<dbReference type="EMBL" id="JAULSN010000004">
    <property type="protein sequence ID" value="KAK3373230.1"/>
    <property type="molecule type" value="Genomic_DNA"/>
</dbReference>
<evidence type="ECO:0000256" key="4">
    <source>
        <dbReference type="RuleBase" id="RU367022"/>
    </source>
</evidence>
<dbReference type="PANTHER" id="PTHR12483:SF79">
    <property type="entry name" value="COPPER TRANSPORT PROTEIN"/>
    <property type="match status" value="1"/>
</dbReference>
<gene>
    <name evidence="5" type="ORF">B0T24DRAFT_678698</name>
</gene>
<reference evidence="5" key="1">
    <citation type="journal article" date="2023" name="Mol. Phylogenet. Evol.">
        <title>Genome-scale phylogeny and comparative genomics of the fungal order Sordariales.</title>
        <authorList>
            <person name="Hensen N."/>
            <person name="Bonometti L."/>
            <person name="Westerberg I."/>
            <person name="Brannstrom I.O."/>
            <person name="Guillou S."/>
            <person name="Cros-Aarteil S."/>
            <person name="Calhoun S."/>
            <person name="Haridas S."/>
            <person name="Kuo A."/>
            <person name="Mondo S."/>
            <person name="Pangilinan J."/>
            <person name="Riley R."/>
            <person name="LaButti K."/>
            <person name="Andreopoulos B."/>
            <person name="Lipzen A."/>
            <person name="Chen C."/>
            <person name="Yan M."/>
            <person name="Daum C."/>
            <person name="Ng V."/>
            <person name="Clum A."/>
            <person name="Steindorff A."/>
            <person name="Ohm R.A."/>
            <person name="Martin F."/>
            <person name="Silar P."/>
            <person name="Natvig D.O."/>
            <person name="Lalanne C."/>
            <person name="Gautier V."/>
            <person name="Ament-Velasquez S.L."/>
            <person name="Kruys A."/>
            <person name="Hutchinson M.I."/>
            <person name="Powell A.J."/>
            <person name="Barry K."/>
            <person name="Miller A.N."/>
            <person name="Grigoriev I.V."/>
            <person name="Debuchy R."/>
            <person name="Gladieux P."/>
            <person name="Hiltunen Thoren M."/>
            <person name="Johannesson H."/>
        </authorList>
    </citation>
    <scope>NUCLEOTIDE SEQUENCE</scope>
    <source>
        <strain evidence="5">CBS 958.72</strain>
    </source>
</reference>
<keyword evidence="6" id="KW-1185">Reference proteome</keyword>
<reference evidence="5" key="2">
    <citation type="submission" date="2023-06" db="EMBL/GenBank/DDBJ databases">
        <authorList>
            <consortium name="Lawrence Berkeley National Laboratory"/>
            <person name="Haridas S."/>
            <person name="Hensen N."/>
            <person name="Bonometti L."/>
            <person name="Westerberg I."/>
            <person name="Brannstrom I.O."/>
            <person name="Guillou S."/>
            <person name="Cros-Aarteil S."/>
            <person name="Calhoun S."/>
            <person name="Kuo A."/>
            <person name="Mondo S."/>
            <person name="Pangilinan J."/>
            <person name="Riley R."/>
            <person name="Labutti K."/>
            <person name="Andreopoulos B."/>
            <person name="Lipzen A."/>
            <person name="Chen C."/>
            <person name="Yanf M."/>
            <person name="Daum C."/>
            <person name="Ng V."/>
            <person name="Clum A."/>
            <person name="Steindorff A."/>
            <person name="Ohm R."/>
            <person name="Martin F."/>
            <person name="Silar P."/>
            <person name="Natvig D."/>
            <person name="Lalanne C."/>
            <person name="Gautier V."/>
            <person name="Ament-Velasquez S.L."/>
            <person name="Kruys A."/>
            <person name="Hutchinson M.I."/>
            <person name="Powell A.J."/>
            <person name="Barry K."/>
            <person name="Miller A.N."/>
            <person name="Grigoriev I.V."/>
            <person name="Debuchy R."/>
            <person name="Gladieux P."/>
            <person name="Thoren M.H."/>
            <person name="Johannesson H."/>
        </authorList>
    </citation>
    <scope>NUCLEOTIDE SEQUENCE</scope>
    <source>
        <strain evidence="5">CBS 958.72</strain>
    </source>
</reference>
<dbReference type="Proteomes" id="UP001287356">
    <property type="component" value="Unassembled WGS sequence"/>
</dbReference>
<evidence type="ECO:0000313" key="6">
    <source>
        <dbReference type="Proteomes" id="UP001287356"/>
    </source>
</evidence>
<name>A0AAE0N7L0_9PEZI</name>
<keyword evidence="3 4" id="KW-0472">Membrane</keyword>
<evidence type="ECO:0000256" key="3">
    <source>
        <dbReference type="ARBA" id="ARBA00023136"/>
    </source>
</evidence>
<feature type="transmembrane region" description="Helical" evidence="4">
    <location>
        <begin position="148"/>
        <end position="166"/>
    </location>
</feature>
<evidence type="ECO:0000256" key="1">
    <source>
        <dbReference type="ARBA" id="ARBA00022692"/>
    </source>
</evidence>
<comment type="subcellular location">
    <subcellularLocation>
        <location evidence="4">Membrane</location>
        <topology evidence="4">Multi-pass membrane protein</topology>
    </subcellularLocation>
</comment>
<keyword evidence="2 4" id="KW-1133">Transmembrane helix</keyword>
<dbReference type="GO" id="GO:0005375">
    <property type="term" value="F:copper ion transmembrane transporter activity"/>
    <property type="evidence" value="ECO:0007669"/>
    <property type="project" value="UniProtKB-UniRule"/>
</dbReference>